<dbReference type="RefSeq" id="WP_193461434.1">
    <property type="nucleotide sequence ID" value="NZ_BMXO01000007.1"/>
</dbReference>
<dbReference type="CDD" id="cd11386">
    <property type="entry name" value="MCP_signal"/>
    <property type="match status" value="1"/>
</dbReference>
<evidence type="ECO:0000313" key="11">
    <source>
        <dbReference type="Proteomes" id="UP000647585"/>
    </source>
</evidence>
<organism evidence="10 11">
    <name type="scientific">Halomonas johnsoniae</name>
    <dbReference type="NCBI Taxonomy" id="502832"/>
    <lineage>
        <taxon>Bacteria</taxon>
        <taxon>Pseudomonadati</taxon>
        <taxon>Pseudomonadota</taxon>
        <taxon>Gammaproteobacteria</taxon>
        <taxon>Oceanospirillales</taxon>
        <taxon>Halomonadaceae</taxon>
        <taxon>Halomonas</taxon>
    </lineage>
</organism>
<dbReference type="CDD" id="cd00130">
    <property type="entry name" value="PAS"/>
    <property type="match status" value="1"/>
</dbReference>
<evidence type="ECO:0000313" key="10">
    <source>
        <dbReference type="EMBL" id="GGW56842.1"/>
    </source>
</evidence>
<dbReference type="PROSITE" id="PS50885">
    <property type="entry name" value="HAMP"/>
    <property type="match status" value="1"/>
</dbReference>
<evidence type="ECO:0000256" key="2">
    <source>
        <dbReference type="ARBA" id="ARBA00029447"/>
    </source>
</evidence>
<dbReference type="InterPro" id="IPR004090">
    <property type="entry name" value="Chemotax_Me-accpt_rcpt"/>
</dbReference>
<reference evidence="11" key="1">
    <citation type="journal article" date="2019" name="Int. J. Syst. Evol. Microbiol.">
        <title>The Global Catalogue of Microorganisms (GCM) 10K type strain sequencing project: providing services to taxonomists for standard genome sequencing and annotation.</title>
        <authorList>
            <consortium name="The Broad Institute Genomics Platform"/>
            <consortium name="The Broad Institute Genome Sequencing Center for Infectious Disease"/>
            <person name="Wu L."/>
            <person name="Ma J."/>
        </authorList>
    </citation>
    <scope>NUCLEOTIDE SEQUENCE [LARGE SCALE GENOMIC DNA]</scope>
    <source>
        <strain evidence="11">KCTC 22157</strain>
    </source>
</reference>
<feature type="region of interest" description="Disordered" evidence="4">
    <location>
        <begin position="544"/>
        <end position="563"/>
    </location>
</feature>
<comment type="similarity">
    <text evidence="2">Belongs to the methyl-accepting chemotaxis (MCP) protein family.</text>
</comment>
<dbReference type="InterPro" id="IPR001610">
    <property type="entry name" value="PAC"/>
</dbReference>
<keyword evidence="1 3" id="KW-0807">Transducer</keyword>
<dbReference type="PANTHER" id="PTHR43531">
    <property type="entry name" value="PROTEIN ICFG"/>
    <property type="match status" value="1"/>
</dbReference>
<protein>
    <submittedName>
        <fullName evidence="10">Methyl-accepting chemotaxis protein</fullName>
    </submittedName>
</protein>
<dbReference type="PROSITE" id="PS50112">
    <property type="entry name" value="PAS"/>
    <property type="match status" value="1"/>
</dbReference>
<dbReference type="PRINTS" id="PR00260">
    <property type="entry name" value="CHEMTRNSDUCR"/>
</dbReference>
<dbReference type="InterPro" id="IPR051310">
    <property type="entry name" value="MCP_chemotaxis"/>
</dbReference>
<dbReference type="PANTHER" id="PTHR43531:SF7">
    <property type="entry name" value="AEROTAXIS RECEPTOR"/>
    <property type="match status" value="1"/>
</dbReference>
<evidence type="ECO:0000259" key="8">
    <source>
        <dbReference type="PROSITE" id="PS50192"/>
    </source>
</evidence>
<feature type="domain" description="HAMP" evidence="9">
    <location>
        <begin position="222"/>
        <end position="274"/>
    </location>
</feature>
<dbReference type="Pfam" id="PF08447">
    <property type="entry name" value="PAS_3"/>
    <property type="match status" value="1"/>
</dbReference>
<dbReference type="PROSITE" id="PS50111">
    <property type="entry name" value="CHEMOTAXIS_TRANSDUC_2"/>
    <property type="match status" value="1"/>
</dbReference>
<evidence type="ECO:0000256" key="5">
    <source>
        <dbReference type="SAM" id="Phobius"/>
    </source>
</evidence>
<dbReference type="SMART" id="SM00086">
    <property type="entry name" value="PAC"/>
    <property type="match status" value="1"/>
</dbReference>
<dbReference type="InterPro" id="IPR000727">
    <property type="entry name" value="T_SNARE_dom"/>
</dbReference>
<dbReference type="SUPFAM" id="SSF58104">
    <property type="entry name" value="Methyl-accepting chemotaxis protein (MCP) signaling domain"/>
    <property type="match status" value="1"/>
</dbReference>
<evidence type="ECO:0000259" key="6">
    <source>
        <dbReference type="PROSITE" id="PS50111"/>
    </source>
</evidence>
<dbReference type="InterPro" id="IPR013655">
    <property type="entry name" value="PAS_fold_3"/>
</dbReference>
<keyword evidence="5" id="KW-0812">Transmembrane</keyword>
<evidence type="ECO:0000259" key="7">
    <source>
        <dbReference type="PROSITE" id="PS50112"/>
    </source>
</evidence>
<evidence type="ECO:0000259" key="9">
    <source>
        <dbReference type="PROSITE" id="PS50885"/>
    </source>
</evidence>
<sequence length="563" mass="61780">MKNNGPVTQVEHPLRDDDVLISKTDRSSHIAYANHRFVEISGFDYEELVGSPHNMVRHPDMPAPVFADMWSDLKAGQYWTGLVKNRRKNGDHYWVRANVVPIRENNQITGFVSIRVKPEQAEVAEAERIYQDIREQQGRYTVKHGEIMARNPLKRLASAAWWAPRLASISGVLMTLFTTGLLMAGCAWWLKGHVTTSVTLPLVMMVLASGLLLSALQWRQARRLRRFLHKANDFALQIAAGDLNAQVPTVGNKAMDNTLATMNFMRRSLDALIGDLDQRIAQVMPSVEELSRHNQAMGHRVDQQASAVQQTAASAEQIASTVRQSSENAQLASQASVGNVGEVDKAVAIMQELDDAMEGITSTSQDMAGIVKTIDHIAFQTNILALNASVEAARAGEHGRGFAVVAEEVRRLARQSAEAAHQVQTLIETARQRIEAGQHKAGSAGDAMGRIRQASHNVNDLMEEIRAAAREQSEGIAQISQAIAQIDQGTQESATSMDAYISAVDLLSREVAHLSHSAHAFMPIGERQHPVTMRQGAQPRQDNVLALPSRKPVHSPLASAASF</sequence>
<gene>
    <name evidence="10" type="ORF">GCM10007158_17350</name>
</gene>
<dbReference type="InterPro" id="IPR003660">
    <property type="entry name" value="HAMP_dom"/>
</dbReference>
<dbReference type="EMBL" id="BMXO01000007">
    <property type="protein sequence ID" value="GGW56842.1"/>
    <property type="molecule type" value="Genomic_DNA"/>
</dbReference>
<comment type="caution">
    <text evidence="10">The sequence shown here is derived from an EMBL/GenBank/DDBJ whole genome shotgun (WGS) entry which is preliminary data.</text>
</comment>
<feature type="transmembrane region" description="Helical" evidence="5">
    <location>
        <begin position="166"/>
        <end position="190"/>
    </location>
</feature>
<dbReference type="InterPro" id="IPR004089">
    <property type="entry name" value="MCPsignal_dom"/>
</dbReference>
<feature type="domain" description="T-SNARE coiled-coil homology" evidence="8">
    <location>
        <begin position="270"/>
        <end position="332"/>
    </location>
</feature>
<accession>A0ABQ2WL21</accession>
<dbReference type="InterPro" id="IPR000014">
    <property type="entry name" value="PAS"/>
</dbReference>
<dbReference type="Gene3D" id="1.10.287.950">
    <property type="entry name" value="Methyl-accepting chemotaxis protein"/>
    <property type="match status" value="1"/>
</dbReference>
<dbReference type="SUPFAM" id="SSF55785">
    <property type="entry name" value="PYP-like sensor domain (PAS domain)"/>
    <property type="match status" value="1"/>
</dbReference>
<dbReference type="InterPro" id="IPR035965">
    <property type="entry name" value="PAS-like_dom_sf"/>
</dbReference>
<evidence type="ECO:0000256" key="4">
    <source>
        <dbReference type="SAM" id="MobiDB-lite"/>
    </source>
</evidence>
<proteinExistence type="inferred from homology"/>
<dbReference type="PROSITE" id="PS50192">
    <property type="entry name" value="T_SNARE"/>
    <property type="match status" value="1"/>
</dbReference>
<dbReference type="NCBIfam" id="TIGR00229">
    <property type="entry name" value="sensory_box"/>
    <property type="match status" value="1"/>
</dbReference>
<keyword evidence="11" id="KW-1185">Reference proteome</keyword>
<keyword evidence="5" id="KW-0472">Membrane</keyword>
<keyword evidence="5" id="KW-1133">Transmembrane helix</keyword>
<dbReference type="Gene3D" id="3.30.450.20">
    <property type="entry name" value="PAS domain"/>
    <property type="match status" value="1"/>
</dbReference>
<feature type="transmembrane region" description="Helical" evidence="5">
    <location>
        <begin position="196"/>
        <end position="216"/>
    </location>
</feature>
<dbReference type="Pfam" id="PF00015">
    <property type="entry name" value="MCPsignal"/>
    <property type="match status" value="1"/>
</dbReference>
<dbReference type="Proteomes" id="UP000647585">
    <property type="component" value="Unassembled WGS sequence"/>
</dbReference>
<name>A0ABQ2WL21_9GAMM</name>
<dbReference type="SMART" id="SM00283">
    <property type="entry name" value="MA"/>
    <property type="match status" value="1"/>
</dbReference>
<evidence type="ECO:0000256" key="3">
    <source>
        <dbReference type="PROSITE-ProRule" id="PRU00284"/>
    </source>
</evidence>
<evidence type="ECO:0000256" key="1">
    <source>
        <dbReference type="ARBA" id="ARBA00023224"/>
    </source>
</evidence>
<feature type="domain" description="PAS" evidence="7">
    <location>
        <begin position="25"/>
        <end position="60"/>
    </location>
</feature>
<feature type="domain" description="Methyl-accepting transducer" evidence="6">
    <location>
        <begin position="279"/>
        <end position="508"/>
    </location>
</feature>